<reference evidence="1 2" key="1">
    <citation type="submission" date="2024-05" db="EMBL/GenBank/DDBJ databases">
        <title>Genome sequencing and assembly of Indian major carp, Cirrhinus mrigala (Hamilton, 1822).</title>
        <authorList>
            <person name="Mohindra V."/>
            <person name="Chowdhury L.M."/>
            <person name="Lal K."/>
            <person name="Jena J.K."/>
        </authorList>
    </citation>
    <scope>NUCLEOTIDE SEQUENCE [LARGE SCALE GENOMIC DNA]</scope>
    <source>
        <strain evidence="1">CM1030</strain>
        <tissue evidence="1">Blood</tissue>
    </source>
</reference>
<comment type="caution">
    <text evidence="1">The sequence shown here is derived from an EMBL/GenBank/DDBJ whole genome shotgun (WGS) entry which is preliminary data.</text>
</comment>
<evidence type="ECO:0000313" key="1">
    <source>
        <dbReference type="EMBL" id="KAL0151725.1"/>
    </source>
</evidence>
<keyword evidence="2" id="KW-1185">Reference proteome</keyword>
<accession>A0ABD0MRU8</accession>
<dbReference type="Proteomes" id="UP001529510">
    <property type="component" value="Unassembled WGS sequence"/>
</dbReference>
<name>A0ABD0MRU8_CIRMR</name>
<dbReference type="EMBL" id="JAMKFB020000228">
    <property type="protein sequence ID" value="KAL0151725.1"/>
    <property type="molecule type" value="Genomic_DNA"/>
</dbReference>
<gene>
    <name evidence="1" type="ORF">M9458_052951</name>
</gene>
<feature type="non-terminal residue" evidence="1">
    <location>
        <position position="1"/>
    </location>
</feature>
<proteinExistence type="predicted"/>
<feature type="non-terminal residue" evidence="1">
    <location>
        <position position="58"/>
    </location>
</feature>
<evidence type="ECO:0000313" key="2">
    <source>
        <dbReference type="Proteomes" id="UP001529510"/>
    </source>
</evidence>
<protein>
    <submittedName>
        <fullName evidence="1">Uncharacterized protein</fullName>
    </submittedName>
</protein>
<organism evidence="1 2">
    <name type="scientific">Cirrhinus mrigala</name>
    <name type="common">Mrigala</name>
    <dbReference type="NCBI Taxonomy" id="683832"/>
    <lineage>
        <taxon>Eukaryota</taxon>
        <taxon>Metazoa</taxon>
        <taxon>Chordata</taxon>
        <taxon>Craniata</taxon>
        <taxon>Vertebrata</taxon>
        <taxon>Euteleostomi</taxon>
        <taxon>Actinopterygii</taxon>
        <taxon>Neopterygii</taxon>
        <taxon>Teleostei</taxon>
        <taxon>Ostariophysi</taxon>
        <taxon>Cypriniformes</taxon>
        <taxon>Cyprinidae</taxon>
        <taxon>Labeoninae</taxon>
        <taxon>Labeonini</taxon>
        <taxon>Cirrhinus</taxon>
    </lineage>
</organism>
<dbReference type="AlphaFoldDB" id="A0ABD0MRU8"/>
<sequence length="58" mass="6266">TFLTELLNCGPQSDLMVRVRQSGLKTSSELSMTLSAVVDLSSAYSLSVRNNAAFTLNK</sequence>